<dbReference type="RefSeq" id="WP_244532526.1">
    <property type="nucleotide sequence ID" value="NZ_FOBW01000004.1"/>
</dbReference>
<protein>
    <submittedName>
        <fullName evidence="7">Uncharacterized 5xTM membrane BCR, YitT family COG1284</fullName>
    </submittedName>
</protein>
<organism evidence="7 8">
    <name type="scientific">Mesobacillus persicus</name>
    <dbReference type="NCBI Taxonomy" id="930146"/>
    <lineage>
        <taxon>Bacteria</taxon>
        <taxon>Bacillati</taxon>
        <taxon>Bacillota</taxon>
        <taxon>Bacilli</taxon>
        <taxon>Bacillales</taxon>
        <taxon>Bacillaceae</taxon>
        <taxon>Mesobacillus</taxon>
    </lineage>
</organism>
<keyword evidence="3 6" id="KW-0812">Transmembrane</keyword>
<dbReference type="AlphaFoldDB" id="A0A1H8A1Y8"/>
<feature type="transmembrane region" description="Helical" evidence="6">
    <location>
        <begin position="29"/>
        <end position="48"/>
    </location>
</feature>
<keyword evidence="2" id="KW-1003">Cell membrane</keyword>
<evidence type="ECO:0000256" key="2">
    <source>
        <dbReference type="ARBA" id="ARBA00022475"/>
    </source>
</evidence>
<dbReference type="STRING" id="930146.SAMN05192533_104203"/>
<comment type="subcellular location">
    <subcellularLocation>
        <location evidence="1">Cell membrane</location>
        <topology evidence="1">Multi-pass membrane protein</topology>
    </subcellularLocation>
</comment>
<dbReference type="Proteomes" id="UP000198553">
    <property type="component" value="Unassembled WGS sequence"/>
</dbReference>
<dbReference type="Pfam" id="PF02588">
    <property type="entry name" value="YitT_membrane"/>
    <property type="match status" value="1"/>
</dbReference>
<feature type="transmembrane region" description="Helical" evidence="6">
    <location>
        <begin position="122"/>
        <end position="143"/>
    </location>
</feature>
<keyword evidence="4 6" id="KW-1133">Transmembrane helix</keyword>
<proteinExistence type="predicted"/>
<feature type="transmembrane region" description="Helical" evidence="6">
    <location>
        <begin position="97"/>
        <end position="116"/>
    </location>
</feature>
<gene>
    <name evidence="7" type="ORF">SAMN05192533_104203</name>
</gene>
<keyword evidence="5 6" id="KW-0472">Membrane</keyword>
<dbReference type="GO" id="GO:0005886">
    <property type="term" value="C:plasma membrane"/>
    <property type="evidence" value="ECO:0007669"/>
    <property type="project" value="UniProtKB-SubCell"/>
</dbReference>
<name>A0A1H8A1Y8_9BACI</name>
<dbReference type="EMBL" id="FOBW01000004">
    <property type="protein sequence ID" value="SEM64553.1"/>
    <property type="molecule type" value="Genomic_DNA"/>
</dbReference>
<reference evidence="8" key="1">
    <citation type="submission" date="2016-10" db="EMBL/GenBank/DDBJ databases">
        <authorList>
            <person name="Varghese N."/>
            <person name="Submissions S."/>
        </authorList>
    </citation>
    <scope>NUCLEOTIDE SEQUENCE [LARGE SCALE GENOMIC DNA]</scope>
    <source>
        <strain evidence="8">B48,IBRC-M 10115,DSM 25386,CECT 8001</strain>
    </source>
</reference>
<evidence type="ECO:0000256" key="6">
    <source>
        <dbReference type="SAM" id="Phobius"/>
    </source>
</evidence>
<dbReference type="InterPro" id="IPR051461">
    <property type="entry name" value="UPF0750_membrane"/>
</dbReference>
<evidence type="ECO:0000313" key="7">
    <source>
        <dbReference type="EMBL" id="SEM64553.1"/>
    </source>
</evidence>
<evidence type="ECO:0000256" key="1">
    <source>
        <dbReference type="ARBA" id="ARBA00004651"/>
    </source>
</evidence>
<dbReference type="PANTHER" id="PTHR33545">
    <property type="entry name" value="UPF0750 MEMBRANE PROTEIN YITT-RELATED"/>
    <property type="match status" value="1"/>
</dbReference>
<dbReference type="PANTHER" id="PTHR33545:SF5">
    <property type="entry name" value="UPF0750 MEMBRANE PROTEIN YITT"/>
    <property type="match status" value="1"/>
</dbReference>
<accession>A0A1H8A1Y8</accession>
<sequence>MNISWTATICIMVAFFSRAGEWGGTIFIKLAAMFTGSILVGIAINGFLVPHQLLDGGIVGVALILHYYFEFRTGLWTALLSIPLSIYAFFNDRKQFYGSFQGMIVTAFFIDVLSPLEYEFSLPLWLSAILGGAISGIGVGLMLRYKTSTGGTDLLAYFIAKATPLNIGLLIFLIDGIIVLLGYPTLGLQSLIFSTLTIFIGGSVASICYERI</sequence>
<evidence type="ECO:0000256" key="5">
    <source>
        <dbReference type="ARBA" id="ARBA00023136"/>
    </source>
</evidence>
<evidence type="ECO:0000256" key="3">
    <source>
        <dbReference type="ARBA" id="ARBA00022692"/>
    </source>
</evidence>
<evidence type="ECO:0000313" key="8">
    <source>
        <dbReference type="Proteomes" id="UP000198553"/>
    </source>
</evidence>
<keyword evidence="8" id="KW-1185">Reference proteome</keyword>
<feature type="transmembrane region" description="Helical" evidence="6">
    <location>
        <begin position="187"/>
        <end position="209"/>
    </location>
</feature>
<feature type="transmembrane region" description="Helical" evidence="6">
    <location>
        <begin position="155"/>
        <end position="181"/>
    </location>
</feature>
<feature type="transmembrane region" description="Helical" evidence="6">
    <location>
        <begin position="75"/>
        <end position="90"/>
    </location>
</feature>
<evidence type="ECO:0000256" key="4">
    <source>
        <dbReference type="ARBA" id="ARBA00022989"/>
    </source>
</evidence>
<dbReference type="InterPro" id="IPR003740">
    <property type="entry name" value="YitT"/>
</dbReference>